<evidence type="ECO:0000313" key="5">
    <source>
        <dbReference type="EMBL" id="QXN90996.1"/>
    </source>
</evidence>
<dbReference type="PANTHER" id="PTHR43580">
    <property type="entry name" value="OXIDOREDUCTASE GLYR1-RELATED"/>
    <property type="match status" value="1"/>
</dbReference>
<accession>A0ABX8RNY1</accession>
<comment type="similarity">
    <text evidence="1">Belongs to the HIBADH-related family.</text>
</comment>
<dbReference type="EMBL" id="CP078145">
    <property type="protein sequence ID" value="QXN90996.1"/>
    <property type="molecule type" value="Genomic_DNA"/>
</dbReference>
<organism evidence="5 6">
    <name type="scientific">Nocardia iowensis</name>
    <dbReference type="NCBI Taxonomy" id="204891"/>
    <lineage>
        <taxon>Bacteria</taxon>
        <taxon>Bacillati</taxon>
        <taxon>Actinomycetota</taxon>
        <taxon>Actinomycetes</taxon>
        <taxon>Mycobacteriales</taxon>
        <taxon>Nocardiaceae</taxon>
        <taxon>Nocardia</taxon>
    </lineage>
</organism>
<gene>
    <name evidence="5" type="ORF">KV110_37510</name>
</gene>
<evidence type="ECO:0000256" key="2">
    <source>
        <dbReference type="ARBA" id="ARBA00023002"/>
    </source>
</evidence>
<dbReference type="Pfam" id="PF03446">
    <property type="entry name" value="NAD_binding_2"/>
    <property type="match status" value="1"/>
</dbReference>
<evidence type="ECO:0000313" key="6">
    <source>
        <dbReference type="Proteomes" id="UP000694257"/>
    </source>
</evidence>
<keyword evidence="6" id="KW-1185">Reference proteome</keyword>
<feature type="domain" description="6-phosphogluconate dehydrogenase NADP-binding" evidence="3">
    <location>
        <begin position="14"/>
        <end position="162"/>
    </location>
</feature>
<feature type="domain" description="NADPH-dependent reductive aminase-like C-terminal" evidence="4">
    <location>
        <begin position="170"/>
        <end position="296"/>
    </location>
</feature>
<dbReference type="PANTHER" id="PTHR43580:SF2">
    <property type="entry name" value="CYTOKINE-LIKE NUCLEAR FACTOR N-PAC"/>
    <property type="match status" value="1"/>
</dbReference>
<dbReference type="InterPro" id="IPR048666">
    <property type="entry name" value="RedAm-like_C"/>
</dbReference>
<evidence type="ECO:0000259" key="4">
    <source>
        <dbReference type="Pfam" id="PF21761"/>
    </source>
</evidence>
<dbReference type="InterPro" id="IPR006115">
    <property type="entry name" value="6PGDH_NADP-bd"/>
</dbReference>
<dbReference type="PIRSF" id="PIRSF000103">
    <property type="entry name" value="HIBADH"/>
    <property type="match status" value="1"/>
</dbReference>
<sequence length="297" mass="30882">MTTTPSTTIAPVTVTVLGLGEMGSALANAFVSNGHPTTVWNRTPGKADALVRAGARAVSEPGQAVAAGELVVVSVQGNDIAREILESAGEALAGRTVLNLTDGTSTAAREVAERAAAQGADYLHGQIMTIAPGIGQPESVVFYGGSETAYGRYGSALTPLAGRGAWISADPGMPALYGMAVHGTMWGLLNGFLHAAALLSDAGVGVRQFLSHAEPSMSALTSFLPFLADEVDSGEFAVPFGALKHHLPSIEDLLRESEFRGIDAELPRYTRALVTKLVEAGHGNDSYSRVVEHFRKG</sequence>
<dbReference type="Proteomes" id="UP000694257">
    <property type="component" value="Chromosome"/>
</dbReference>
<proteinExistence type="inferred from homology"/>
<reference evidence="5 6" key="1">
    <citation type="submission" date="2021-07" db="EMBL/GenBank/DDBJ databases">
        <title>Whole Genome Sequence of Nocardia Iowensis.</title>
        <authorList>
            <person name="Lamm A."/>
            <person name="Collins-Fairclough A.M."/>
            <person name="Bunk B."/>
            <person name="Sproer C."/>
        </authorList>
    </citation>
    <scope>NUCLEOTIDE SEQUENCE [LARGE SCALE GENOMIC DNA]</scope>
    <source>
        <strain evidence="5 6">NRRL 5646</strain>
    </source>
</reference>
<dbReference type="Pfam" id="PF21761">
    <property type="entry name" value="RedAm-like_C"/>
    <property type="match status" value="1"/>
</dbReference>
<evidence type="ECO:0000256" key="1">
    <source>
        <dbReference type="ARBA" id="ARBA00009080"/>
    </source>
</evidence>
<keyword evidence="2" id="KW-0560">Oxidoreductase</keyword>
<name>A0ABX8RNY1_NOCIO</name>
<dbReference type="InterPro" id="IPR015815">
    <property type="entry name" value="HIBADH-related"/>
</dbReference>
<dbReference type="InterPro" id="IPR051265">
    <property type="entry name" value="HIBADH-related_NP60_sf"/>
</dbReference>
<evidence type="ECO:0000259" key="3">
    <source>
        <dbReference type="Pfam" id="PF03446"/>
    </source>
</evidence>
<dbReference type="RefSeq" id="WP_218471858.1">
    <property type="nucleotide sequence ID" value="NZ_BAABJN010000012.1"/>
</dbReference>
<protein>
    <submittedName>
        <fullName evidence="5">NAD(P)-binding domain-containing protein</fullName>
    </submittedName>
</protein>